<evidence type="ECO:0000313" key="1">
    <source>
        <dbReference type="EMBL" id="ANU27082.1"/>
    </source>
</evidence>
<keyword evidence="2" id="KW-1185">Reference proteome</keyword>
<dbReference type="EMBL" id="CP016540">
    <property type="protein sequence ID" value="ANU27082.1"/>
    <property type="molecule type" value="Genomic_DNA"/>
</dbReference>
<proteinExistence type="predicted"/>
<evidence type="ECO:0000313" key="2">
    <source>
        <dbReference type="Proteomes" id="UP000053354"/>
    </source>
</evidence>
<accession>A0A1B1S1L4</accession>
<dbReference type="STRING" id="1302659.I858_008770"/>
<dbReference type="KEGG" id="pll:I858_008770"/>
<sequence>METEYPPLKNLKISEKNPQIQIYGQRLFKDQTLYEYLLEFLIVFISKKSDAQYDNADEGFSFYVPNNGEKLTYFPVPKIGLKRFVFFNHSEQEKRFAIDKSALSAHRKHLESLIEKKNNSKLSNELTLEILQDLLYGFNAVTRKRSWFAQSLLPLAPEMIFCEAIGSKSVRKKLSNFEEDSEESMWAKADKKFNFDQHAFMARGGEVYYLHVAQALQNEDPEYREKITDGIKNMITSIEQLSQISTFIQNQWEEVVDNTNDSDLYFHYIKKTAEFIPSAYAKRGDNTLEEINNLISCELDPFEKIKLFGTLIAMQIIRLMTLQATETIKGDDSQEWLVDLVNNSKSPIRKLAVNSYRELEENVYRAVHYADINEYIDKNSKMTMAKTLDAAAKDTNLLVRRLGKDINLVIPNKGPNMRFSLNEDLVKVLVLTLIAPGERILFSTFLKKCYKHFKIIIGSREAAQHFHEQDMDHLVDFDENEVAFQQLLKDCGFLRNLSDATSIVENPFKG</sequence>
<reference evidence="1" key="1">
    <citation type="submission" date="2016-10" db="EMBL/GenBank/DDBJ databases">
        <authorList>
            <person name="See-Too W.S."/>
        </authorList>
    </citation>
    <scope>NUCLEOTIDE SEQUENCE</scope>
    <source>
        <strain evidence="1">L10.15</strain>
    </source>
</reference>
<organism evidence="1 2">
    <name type="scientific">Planococcus versutus</name>
    <dbReference type="NCBI Taxonomy" id="1302659"/>
    <lineage>
        <taxon>Bacteria</taxon>
        <taxon>Bacillati</taxon>
        <taxon>Bacillota</taxon>
        <taxon>Bacilli</taxon>
        <taxon>Bacillales</taxon>
        <taxon>Caryophanaceae</taxon>
        <taxon>Planococcus</taxon>
    </lineage>
</organism>
<dbReference type="Proteomes" id="UP000053354">
    <property type="component" value="Chromosome"/>
</dbReference>
<protein>
    <submittedName>
        <fullName evidence="1">Uncharacterized protein</fullName>
    </submittedName>
</protein>
<dbReference type="AlphaFoldDB" id="A0A1B1S1L4"/>
<gene>
    <name evidence="1" type="ORF">I858_008770</name>
</gene>
<name>A0A1B1S1L4_9BACL</name>
<dbReference type="RefSeq" id="WP_049693710.1">
    <property type="nucleotide sequence ID" value="NZ_CP016540.2"/>
</dbReference>
<dbReference type="OrthoDB" id="1550253at2"/>